<keyword evidence="4" id="KW-1185">Reference proteome</keyword>
<dbReference type="InParanoid" id="A0A1I7V656"/>
<organism evidence="4 5">
    <name type="scientific">Loa loa</name>
    <name type="common">Eye worm</name>
    <name type="synonym">Filaria loa</name>
    <dbReference type="NCBI Taxonomy" id="7209"/>
    <lineage>
        <taxon>Eukaryota</taxon>
        <taxon>Metazoa</taxon>
        <taxon>Ecdysozoa</taxon>
        <taxon>Nematoda</taxon>
        <taxon>Chromadorea</taxon>
        <taxon>Rhabditida</taxon>
        <taxon>Spirurina</taxon>
        <taxon>Spiruromorpha</taxon>
        <taxon>Filarioidea</taxon>
        <taxon>Onchocercidae</taxon>
        <taxon>Loa</taxon>
    </lineage>
</organism>
<gene>
    <name evidence="3 5" type="ORF">LOAG_08408</name>
</gene>
<dbReference type="GeneID" id="9945840"/>
<dbReference type="CTD" id="9945840"/>
<dbReference type="InterPro" id="IPR000717">
    <property type="entry name" value="PCI_dom"/>
</dbReference>
<accession>A0A1S0TUA5</accession>
<evidence type="ECO:0000313" key="5">
    <source>
        <dbReference type="WBParaSite" id="EN70_10302"/>
    </source>
</evidence>
<dbReference type="GO" id="GO:0005634">
    <property type="term" value="C:nucleus"/>
    <property type="evidence" value="ECO:0007669"/>
    <property type="project" value="TreeGrafter"/>
</dbReference>
<proteinExistence type="predicted"/>
<evidence type="ECO:0000259" key="2">
    <source>
        <dbReference type="PROSITE" id="PS50250"/>
    </source>
</evidence>
<protein>
    <submittedName>
        <fullName evidence="3 5">GANP family protein</fullName>
    </submittedName>
</protein>
<dbReference type="OrthoDB" id="199574at2759"/>
<feature type="compositionally biased region" description="Pro residues" evidence="1">
    <location>
        <begin position="113"/>
        <end position="125"/>
    </location>
</feature>
<feature type="domain" description="PCI" evidence="2">
    <location>
        <begin position="544"/>
        <end position="704"/>
    </location>
</feature>
<dbReference type="PANTHER" id="PTHR12436">
    <property type="entry name" value="80 KDA MCM3-ASSOCIATED PROTEIN"/>
    <property type="match status" value="1"/>
</dbReference>
<reference evidence="5" key="2">
    <citation type="submission" date="2016-11" db="UniProtKB">
        <authorList>
            <consortium name="WormBaseParasite"/>
        </authorList>
    </citation>
    <scope>IDENTIFICATION</scope>
</reference>
<dbReference type="EMBL" id="JH712437">
    <property type="protein sequence ID" value="EFO20078.1"/>
    <property type="molecule type" value="Genomic_DNA"/>
</dbReference>
<evidence type="ECO:0000256" key="1">
    <source>
        <dbReference type="SAM" id="MobiDB-lite"/>
    </source>
</evidence>
<feature type="compositionally biased region" description="Low complexity" evidence="1">
    <location>
        <begin position="68"/>
        <end position="84"/>
    </location>
</feature>
<feature type="compositionally biased region" description="Basic and acidic residues" evidence="1">
    <location>
        <begin position="408"/>
        <end position="423"/>
    </location>
</feature>
<dbReference type="PANTHER" id="PTHR12436:SF4">
    <property type="entry name" value="LEUKOCYTE RECEPTOR CLUSTER MEMBER 8"/>
    <property type="match status" value="1"/>
</dbReference>
<evidence type="ECO:0000313" key="4">
    <source>
        <dbReference type="Proteomes" id="UP000095285"/>
    </source>
</evidence>
<dbReference type="AlphaFoldDB" id="A0A1I7V656"/>
<feature type="region of interest" description="Disordered" evidence="1">
    <location>
        <begin position="111"/>
        <end position="147"/>
    </location>
</feature>
<dbReference type="OMA" id="MLYSELP"/>
<evidence type="ECO:0000313" key="3">
    <source>
        <dbReference type="EMBL" id="EFO20078.1"/>
    </source>
</evidence>
<feature type="compositionally biased region" description="Basic residues" evidence="1">
    <location>
        <begin position="336"/>
        <end position="350"/>
    </location>
</feature>
<feature type="region of interest" description="Disordered" evidence="1">
    <location>
        <begin position="66"/>
        <end position="88"/>
    </location>
</feature>
<dbReference type="Pfam" id="PF03399">
    <property type="entry name" value="SAC3_GANP"/>
    <property type="match status" value="1"/>
</dbReference>
<dbReference type="eggNOG" id="KOG1861">
    <property type="taxonomic scope" value="Eukaryota"/>
</dbReference>
<dbReference type="PROSITE" id="PS50250">
    <property type="entry name" value="PCI"/>
    <property type="match status" value="1"/>
</dbReference>
<dbReference type="Proteomes" id="UP000095285">
    <property type="component" value="Unassembled WGS sequence"/>
</dbReference>
<reference evidence="3 4" key="1">
    <citation type="submission" date="2012-04" db="EMBL/GenBank/DDBJ databases">
        <title>The Genome Sequence of Loa loa.</title>
        <authorList>
            <consortium name="The Broad Institute Genome Sequencing Platform"/>
            <consortium name="Broad Institute Genome Sequencing Center for Infectious Disease"/>
            <person name="Nutman T.B."/>
            <person name="Fink D.L."/>
            <person name="Russ C."/>
            <person name="Young S."/>
            <person name="Zeng Q."/>
            <person name="Gargeya S."/>
            <person name="Alvarado L."/>
            <person name="Berlin A."/>
            <person name="Chapman S.B."/>
            <person name="Chen Z."/>
            <person name="Freedman E."/>
            <person name="Gellesch M."/>
            <person name="Goldberg J."/>
            <person name="Griggs A."/>
            <person name="Gujja S."/>
            <person name="Heilman E.R."/>
            <person name="Heiman D."/>
            <person name="Howarth C."/>
            <person name="Mehta T."/>
            <person name="Neiman D."/>
            <person name="Pearson M."/>
            <person name="Roberts A."/>
            <person name="Saif S."/>
            <person name="Shea T."/>
            <person name="Shenoy N."/>
            <person name="Sisk P."/>
            <person name="Stolte C."/>
            <person name="Sykes S."/>
            <person name="White J."/>
            <person name="Yandava C."/>
            <person name="Haas B."/>
            <person name="Henn M.R."/>
            <person name="Nusbaum C."/>
            <person name="Birren B."/>
        </authorList>
    </citation>
    <scope>NUCLEOTIDE SEQUENCE [LARGE SCALE GENOMIC DNA]</scope>
</reference>
<dbReference type="InterPro" id="IPR045107">
    <property type="entry name" value="SAC3/GANP/THP3"/>
</dbReference>
<dbReference type="FunCoup" id="A0A1I7V656">
    <property type="interactions" value="1973"/>
</dbReference>
<dbReference type="InterPro" id="IPR005062">
    <property type="entry name" value="SAC3/GANP/THP3_conserved"/>
</dbReference>
<feature type="region of interest" description="Disordered" evidence="1">
    <location>
        <begin position="30"/>
        <end position="53"/>
    </location>
</feature>
<sequence length="704" mass="80172">MTSLPSKSSASGNSSSGIYAWIPESDNSCIAGIPMPPQNANVEVPTPRDDQTAAWEKAQEALKKVNVSATSTSSNISSMTSYHSQPQPDTRSQILHYYPWMEQHALGMSPFIPRLPLPPPPPPPSSSSSSLSSSFPPPPPPQTYGITQENSSYIGVHYGFTPSGTHLPSSNGSYHPDFMNPWASSNVAPRPRQFGFNGNRSAPVTASGGGEYGRNNSVPQHPIRFSINRPRGLNTAPVFHQNSQSFELESPSIPDPVKRYVERSYLAVEKKEDRDKLEEYFKQKLNPLLISGAYKAVDWDREPLPSEVNFELKMGWTPASQLKKGLNTTAEMEKRSPKKSKHEMSHRRNSRSPPFREQSKRRVPFSPRVRLPSDEDNSVDEQPKFKQTAAQKKKKKQKKNNGKSGRWAADERSNAQREERAKRFARDDEARRVKFMEMRRRLDWYIDREGEQGTSDKVVGTCMDIEKSYFRLTSAPEPSTVRPLKVLEKALKLVQQKYATNRDYTYANDQLRSIRQDLMIQCIRTDFTVNVYETNARIALEQGDREEFNQCQSQLKLLYKELPDSPNRHEFTSYRLLYYISVANTIDQTTLLSELDEKARKDPCLSFSLRTREAWALGNYVKLFRLYQEAPRMASYVMDLFLERERKAALNACLKSFRPTISVKILASRLGMEEPKLCEWLTTFGITADDDKIDCRTYSNTVLA</sequence>
<dbReference type="KEGG" id="loa:LOAG_08408"/>
<dbReference type="RefSeq" id="XP_003143991.1">
    <property type="nucleotide sequence ID" value="XM_003143943.2"/>
</dbReference>
<dbReference type="WBParaSite" id="EN70_10302">
    <property type="protein sequence ID" value="EN70_10302"/>
    <property type="gene ID" value="EN70_10302"/>
</dbReference>
<feature type="compositionally biased region" description="Basic residues" evidence="1">
    <location>
        <begin position="391"/>
        <end position="401"/>
    </location>
</feature>
<dbReference type="Gene3D" id="1.25.40.990">
    <property type="match status" value="1"/>
</dbReference>
<feature type="region of interest" description="Disordered" evidence="1">
    <location>
        <begin position="321"/>
        <end position="423"/>
    </location>
</feature>
<accession>A0A1I7V656</accession>
<dbReference type="STRING" id="7209.A0A1I7V656"/>
<name>A0A1I7V656_LOALO</name>